<dbReference type="EMBL" id="CP139368">
    <property type="protein sequence ID" value="WPR91267.1"/>
    <property type="molecule type" value="Genomic_DNA"/>
</dbReference>
<organism evidence="2 3">
    <name type="scientific">Microbacterium rhizosphaerae</name>
    <dbReference type="NCBI Taxonomy" id="1678237"/>
    <lineage>
        <taxon>Bacteria</taxon>
        <taxon>Bacillati</taxon>
        <taxon>Actinomycetota</taxon>
        <taxon>Actinomycetes</taxon>
        <taxon>Micrococcales</taxon>
        <taxon>Microbacteriaceae</taxon>
        <taxon>Microbacterium</taxon>
    </lineage>
</organism>
<feature type="region of interest" description="Disordered" evidence="1">
    <location>
        <begin position="38"/>
        <end position="72"/>
    </location>
</feature>
<gene>
    <name evidence="2" type="ORF">SM116_08295</name>
</gene>
<dbReference type="RefSeq" id="WP_320943968.1">
    <property type="nucleotide sequence ID" value="NZ_BAABEU010000007.1"/>
</dbReference>
<keyword evidence="3" id="KW-1185">Reference proteome</keyword>
<sequence length="72" mass="7897">MSTVTVRTVSTRAAAPTALERLLLDGAAALEGIAMRHMQRRQRSAAVERRRARDAETRRDAQAAGNLSLLPR</sequence>
<proteinExistence type="predicted"/>
<accession>A0ABZ0SVK5</accession>
<reference evidence="2 3" key="1">
    <citation type="submission" date="2023-11" db="EMBL/GenBank/DDBJ databases">
        <title>Genome sequence of Microbacterium rhizosphaerae KACC 19337.</title>
        <authorList>
            <person name="Choi H."/>
            <person name="Kim S."/>
            <person name="Kim Y."/>
            <person name="Kwon S.-W."/>
            <person name="Heo J."/>
        </authorList>
    </citation>
    <scope>NUCLEOTIDE SEQUENCE [LARGE SCALE GENOMIC DNA]</scope>
    <source>
        <strain evidence="2 3">KACC 19337</strain>
    </source>
</reference>
<evidence type="ECO:0000313" key="2">
    <source>
        <dbReference type="EMBL" id="WPR91267.1"/>
    </source>
</evidence>
<feature type="compositionally biased region" description="Basic and acidic residues" evidence="1">
    <location>
        <begin position="46"/>
        <end position="61"/>
    </location>
</feature>
<evidence type="ECO:0000256" key="1">
    <source>
        <dbReference type="SAM" id="MobiDB-lite"/>
    </source>
</evidence>
<name>A0ABZ0SVK5_9MICO</name>
<dbReference type="Proteomes" id="UP001323798">
    <property type="component" value="Chromosome"/>
</dbReference>
<evidence type="ECO:0000313" key="3">
    <source>
        <dbReference type="Proteomes" id="UP001323798"/>
    </source>
</evidence>
<protein>
    <submittedName>
        <fullName evidence="2">Uncharacterized protein</fullName>
    </submittedName>
</protein>